<evidence type="ECO:0000256" key="6">
    <source>
        <dbReference type="RuleBase" id="RU365009"/>
    </source>
</evidence>
<organism evidence="7 8">
    <name type="scientific">Schizopora paradoxa</name>
    <dbReference type="NCBI Taxonomy" id="27342"/>
    <lineage>
        <taxon>Eukaryota</taxon>
        <taxon>Fungi</taxon>
        <taxon>Dikarya</taxon>
        <taxon>Basidiomycota</taxon>
        <taxon>Agaricomycotina</taxon>
        <taxon>Agaricomycetes</taxon>
        <taxon>Hymenochaetales</taxon>
        <taxon>Schizoporaceae</taxon>
        <taxon>Schizopora</taxon>
    </lineage>
</organism>
<dbReference type="GO" id="GO:0005199">
    <property type="term" value="F:structural constituent of cell wall"/>
    <property type="evidence" value="ECO:0007669"/>
    <property type="project" value="InterPro"/>
</dbReference>
<keyword evidence="4 6" id="KW-0964">Secreted</keyword>
<dbReference type="EMBL" id="KQ085980">
    <property type="protein sequence ID" value="KLO12311.1"/>
    <property type="molecule type" value="Genomic_DNA"/>
</dbReference>
<protein>
    <recommendedName>
        <fullName evidence="6">Hydrophobin</fullName>
    </recommendedName>
</protein>
<dbReference type="CDD" id="cd23507">
    <property type="entry name" value="hydrophobin_I"/>
    <property type="match status" value="1"/>
</dbReference>
<dbReference type="Proteomes" id="UP000053477">
    <property type="component" value="Unassembled WGS sequence"/>
</dbReference>
<gene>
    <name evidence="7" type="ORF">SCHPADRAFT_905218</name>
</gene>
<name>A0A0H2S5X6_9AGAM</name>
<keyword evidence="5 6" id="KW-1015">Disulfide bond</keyword>
<comment type="similarity">
    <text evidence="2 6">Belongs to the fungal hydrophobin family.</text>
</comment>
<evidence type="ECO:0000313" key="7">
    <source>
        <dbReference type="EMBL" id="KLO12311.1"/>
    </source>
</evidence>
<keyword evidence="3 6" id="KW-0134">Cell wall</keyword>
<dbReference type="GO" id="GO:0009277">
    <property type="term" value="C:fungal-type cell wall"/>
    <property type="evidence" value="ECO:0007669"/>
    <property type="project" value="InterPro"/>
</dbReference>
<keyword evidence="6" id="KW-0732">Signal</keyword>
<dbReference type="Pfam" id="PF01185">
    <property type="entry name" value="Hydrophobin"/>
    <property type="match status" value="1"/>
</dbReference>
<evidence type="ECO:0000256" key="2">
    <source>
        <dbReference type="ARBA" id="ARBA00010446"/>
    </source>
</evidence>
<evidence type="ECO:0000256" key="3">
    <source>
        <dbReference type="ARBA" id="ARBA00022512"/>
    </source>
</evidence>
<sequence length="109" mass="11496">MRNVALLTVALTALFVRWTAGQAGQDPDECAANDLFCCEQFFNGSLPGIISLPPAFTIPPTFPLGVNCTSISIVDVIERSCTTQTLCCTGSIIGNGLLVEGCEPMNSLI</sequence>
<proteinExistence type="inferred from homology"/>
<evidence type="ECO:0000256" key="4">
    <source>
        <dbReference type="ARBA" id="ARBA00022525"/>
    </source>
</evidence>
<evidence type="ECO:0000256" key="5">
    <source>
        <dbReference type="ARBA" id="ARBA00023157"/>
    </source>
</evidence>
<dbReference type="InterPro" id="IPR001338">
    <property type="entry name" value="Class_I_Hydrophobin"/>
</dbReference>
<evidence type="ECO:0000313" key="8">
    <source>
        <dbReference type="Proteomes" id="UP000053477"/>
    </source>
</evidence>
<feature type="signal peptide" evidence="6">
    <location>
        <begin position="1"/>
        <end position="21"/>
    </location>
</feature>
<comment type="subcellular location">
    <subcellularLocation>
        <location evidence="1 6">Secreted</location>
        <location evidence="1 6">Cell wall</location>
    </subcellularLocation>
</comment>
<dbReference type="InParanoid" id="A0A0H2S5X6"/>
<evidence type="ECO:0000256" key="1">
    <source>
        <dbReference type="ARBA" id="ARBA00004191"/>
    </source>
</evidence>
<keyword evidence="8" id="KW-1185">Reference proteome</keyword>
<accession>A0A0H2S5X6</accession>
<feature type="chain" id="PRO_5013986750" description="Hydrophobin" evidence="6">
    <location>
        <begin position="22"/>
        <end position="109"/>
    </location>
</feature>
<dbReference type="AlphaFoldDB" id="A0A0H2S5X6"/>
<reference evidence="7 8" key="1">
    <citation type="submission" date="2015-04" db="EMBL/GenBank/DDBJ databases">
        <title>Complete genome sequence of Schizopora paradoxa KUC8140, a cosmopolitan wood degrader in East Asia.</title>
        <authorList>
            <consortium name="DOE Joint Genome Institute"/>
            <person name="Min B."/>
            <person name="Park H."/>
            <person name="Jang Y."/>
            <person name="Kim J.-J."/>
            <person name="Kim K.H."/>
            <person name="Pangilinan J."/>
            <person name="Lipzen A."/>
            <person name="Riley R."/>
            <person name="Grigoriev I.V."/>
            <person name="Spatafora J.W."/>
            <person name="Choi I.-G."/>
        </authorList>
    </citation>
    <scope>NUCLEOTIDE SEQUENCE [LARGE SCALE GENOMIC DNA]</scope>
    <source>
        <strain evidence="7 8">KUC8140</strain>
    </source>
</reference>